<evidence type="ECO:0000313" key="3">
    <source>
        <dbReference type="Proteomes" id="UP000184388"/>
    </source>
</evidence>
<dbReference type="AlphaFoldDB" id="A0A9X8N2S5"/>
<dbReference type="Pfam" id="PF13480">
    <property type="entry name" value="Acetyltransf_6"/>
    <property type="match status" value="1"/>
</dbReference>
<dbReference type="SUPFAM" id="SSF55729">
    <property type="entry name" value="Acyl-CoA N-acyltransferases (Nat)"/>
    <property type="match status" value="1"/>
</dbReference>
<dbReference type="InterPro" id="IPR038740">
    <property type="entry name" value="BioF2-like_GNAT_dom"/>
</dbReference>
<dbReference type="Gene3D" id="3.40.630.30">
    <property type="match status" value="1"/>
</dbReference>
<name>A0A9X8N2S5_9ACTN</name>
<sequence>MTSPERTAVGSDTQWQVEVADSVSEIPEDVWRNLAPPDDPLYEYALFQAMERTGIGPDAYRYLVLRQGQHVGAVLPTCVFRALALEDALGNQGRKALRPLHRITGRPLRVGMLVCGNLLGEGRVLREPGLHAAAPYLLVKAVQQLAAAAGTRWTVVKDFPQTDMEWLGPALESAGFFRAPGMPDARIALHAKTFDEFVSSLSRNGRSTARRNLARFSEHDDATFEVRERFDDLVPAMMPLYEAVLDRAESRLDVWTPEFMTLLSTDPRISAKAITCWQGDRLVGFLICLFGEKNSVAFRIGIDYACSRELRLYQVTYYRGIEEAIRSGMTEINLTQTAYESKRRMGCHLVPLEHAVTHSNRVCRAILKRVFPMALNRSGEQP</sequence>
<organism evidence="2 3">
    <name type="scientific">Streptomyces yunnanensis</name>
    <dbReference type="NCBI Taxonomy" id="156453"/>
    <lineage>
        <taxon>Bacteria</taxon>
        <taxon>Bacillati</taxon>
        <taxon>Actinomycetota</taxon>
        <taxon>Actinomycetes</taxon>
        <taxon>Kitasatosporales</taxon>
        <taxon>Streptomycetaceae</taxon>
        <taxon>Streptomyces</taxon>
    </lineage>
</organism>
<accession>A0A9X8N2S5</accession>
<gene>
    <name evidence="2" type="ORF">SAMN05216268_11472</name>
</gene>
<dbReference type="EMBL" id="FRBK01000014">
    <property type="protein sequence ID" value="SHM77333.1"/>
    <property type="molecule type" value="Genomic_DNA"/>
</dbReference>
<evidence type="ECO:0000259" key="1">
    <source>
        <dbReference type="Pfam" id="PF13480"/>
    </source>
</evidence>
<proteinExistence type="predicted"/>
<feature type="domain" description="BioF2-like acetyltransferase" evidence="1">
    <location>
        <begin position="204"/>
        <end position="342"/>
    </location>
</feature>
<comment type="caution">
    <text evidence="2">The sequence shown here is derived from an EMBL/GenBank/DDBJ whole genome shotgun (WGS) entry which is preliminary data.</text>
</comment>
<dbReference type="InterPro" id="IPR016181">
    <property type="entry name" value="Acyl_CoA_acyltransferase"/>
</dbReference>
<dbReference type="RefSeq" id="WP_073447107.1">
    <property type="nucleotide sequence ID" value="NZ_FRBK01000014.1"/>
</dbReference>
<dbReference type="Proteomes" id="UP000184388">
    <property type="component" value="Unassembled WGS sequence"/>
</dbReference>
<evidence type="ECO:0000313" key="2">
    <source>
        <dbReference type="EMBL" id="SHM77333.1"/>
    </source>
</evidence>
<reference evidence="3" key="1">
    <citation type="submission" date="2016-11" db="EMBL/GenBank/DDBJ databases">
        <authorList>
            <person name="Jaros S."/>
            <person name="Januszkiewicz K."/>
            <person name="Wedrychowicz H."/>
        </authorList>
    </citation>
    <scope>NUCLEOTIDE SEQUENCE [LARGE SCALE GENOMIC DNA]</scope>
    <source>
        <strain evidence="3">CGMCC 4.3555</strain>
    </source>
</reference>
<protein>
    <submittedName>
        <fullName evidence="2">Predicted N-acyltransferase</fullName>
    </submittedName>
</protein>